<sequence length="275" mass="31236">MEPGSRNVIAVDYQPQHVGKSVFHVEIHCPDDADQSNNRLELEVYQSDRELYFLWYGEVSGLSYANYGEVHCGNLEDWRRRGGRALTVVGRGGTGDGYYRKITACGAAGMQLDELGGTHRTEEFLPELHRFKQAHPECFFALWHIGGQPDPLILAAQRKGEIDIVILELYLANIPEKRRERLENLAEKIKWVVAHGVPERTVIGLGARFDYAGWHGAEEHVAWLEEQIKLIRELAPMMPGVAFYSTDTLPGVKEKVDLLCRKYFLENQSSISQKE</sequence>
<gene>
    <name evidence="1" type="ORF">SDC9_101336</name>
</gene>
<dbReference type="AlphaFoldDB" id="A0A645AP71"/>
<dbReference type="EMBL" id="VSSQ01014860">
    <property type="protein sequence ID" value="MPM54558.1"/>
    <property type="molecule type" value="Genomic_DNA"/>
</dbReference>
<organism evidence="1">
    <name type="scientific">bioreactor metagenome</name>
    <dbReference type="NCBI Taxonomy" id="1076179"/>
    <lineage>
        <taxon>unclassified sequences</taxon>
        <taxon>metagenomes</taxon>
        <taxon>ecological metagenomes</taxon>
    </lineage>
</organism>
<proteinExistence type="predicted"/>
<comment type="caution">
    <text evidence="1">The sequence shown here is derived from an EMBL/GenBank/DDBJ whole genome shotgun (WGS) entry which is preliminary data.</text>
</comment>
<name>A0A645AP71_9ZZZZ</name>
<accession>A0A645AP71</accession>
<reference evidence="1" key="1">
    <citation type="submission" date="2019-08" db="EMBL/GenBank/DDBJ databases">
        <authorList>
            <person name="Kucharzyk K."/>
            <person name="Murdoch R.W."/>
            <person name="Higgins S."/>
            <person name="Loffler F."/>
        </authorList>
    </citation>
    <scope>NUCLEOTIDE SEQUENCE</scope>
</reference>
<evidence type="ECO:0000313" key="1">
    <source>
        <dbReference type="EMBL" id="MPM54558.1"/>
    </source>
</evidence>
<protein>
    <submittedName>
        <fullName evidence="1">Uncharacterized protein</fullName>
    </submittedName>
</protein>